<keyword evidence="5 11" id="KW-0812">Transmembrane</keyword>
<comment type="caution">
    <text evidence="12">The sequence shown here is derived from an EMBL/GenBank/DDBJ whole genome shotgun (WGS) entry which is preliminary data.</text>
</comment>
<reference evidence="12 13" key="1">
    <citation type="submission" date="2024-06" db="EMBL/GenBank/DDBJ databases">
        <title>A chromosome-level genome assembly of beet webworm, Loxostege sticticalis.</title>
        <authorList>
            <person name="Zhang Y."/>
        </authorList>
    </citation>
    <scope>NUCLEOTIDE SEQUENCE [LARGE SCALE GENOMIC DNA]</scope>
    <source>
        <strain evidence="12">AQ028</strain>
        <tissue evidence="12">Male pupae</tissue>
    </source>
</reference>
<keyword evidence="9 11" id="KW-0472">Membrane</keyword>
<proteinExistence type="inferred from homology"/>
<evidence type="ECO:0000256" key="4">
    <source>
        <dbReference type="ARBA" id="ARBA00022679"/>
    </source>
</evidence>
<keyword evidence="8" id="KW-0443">Lipid metabolism</keyword>
<evidence type="ECO:0000256" key="6">
    <source>
        <dbReference type="ARBA" id="ARBA00022824"/>
    </source>
</evidence>
<dbReference type="InterPro" id="IPR007130">
    <property type="entry name" value="DAGAT"/>
</dbReference>
<accession>A0ABD0T8Q7</accession>
<comment type="subcellular location">
    <subcellularLocation>
        <location evidence="1 11">Endoplasmic reticulum membrane</location>
        <topology evidence="1 11">Multi-pass membrane protein</topology>
    </subcellularLocation>
</comment>
<keyword evidence="4 11" id="KW-0808">Transferase</keyword>
<keyword evidence="10" id="KW-0012">Acyltransferase</keyword>
<evidence type="ECO:0000256" key="8">
    <source>
        <dbReference type="ARBA" id="ARBA00023098"/>
    </source>
</evidence>
<feature type="transmembrane region" description="Helical" evidence="11">
    <location>
        <begin position="50"/>
        <end position="66"/>
    </location>
</feature>
<dbReference type="PANTHER" id="PTHR12317">
    <property type="entry name" value="DIACYLGLYCEROL O-ACYLTRANSFERASE"/>
    <property type="match status" value="1"/>
</dbReference>
<evidence type="ECO:0000256" key="10">
    <source>
        <dbReference type="ARBA" id="ARBA00023315"/>
    </source>
</evidence>
<evidence type="ECO:0000256" key="1">
    <source>
        <dbReference type="ARBA" id="ARBA00004477"/>
    </source>
</evidence>
<dbReference type="PANTHER" id="PTHR12317:SF79">
    <property type="entry name" value="ACYLTRANSFERASE"/>
    <property type="match status" value="1"/>
</dbReference>
<dbReference type="EC" id="2.3.1.-" evidence="11"/>
<dbReference type="CDD" id="cd07987">
    <property type="entry name" value="LPLAT_MGAT-like"/>
    <property type="match status" value="1"/>
</dbReference>
<evidence type="ECO:0000256" key="9">
    <source>
        <dbReference type="ARBA" id="ARBA00023136"/>
    </source>
</evidence>
<keyword evidence="7 11" id="KW-1133">Transmembrane helix</keyword>
<name>A0ABD0T8Q7_LOXSC</name>
<evidence type="ECO:0000313" key="13">
    <source>
        <dbReference type="Proteomes" id="UP001549921"/>
    </source>
</evidence>
<dbReference type="Pfam" id="PF03982">
    <property type="entry name" value="DAGAT"/>
    <property type="match status" value="1"/>
</dbReference>
<dbReference type="GO" id="GO:0005789">
    <property type="term" value="C:endoplasmic reticulum membrane"/>
    <property type="evidence" value="ECO:0007669"/>
    <property type="project" value="UniProtKB-SubCell"/>
</dbReference>
<evidence type="ECO:0000313" key="12">
    <source>
        <dbReference type="EMBL" id="KAL0833005.1"/>
    </source>
</evidence>
<comment type="similarity">
    <text evidence="2 11">Belongs to the diacylglycerol acyltransferase family.</text>
</comment>
<dbReference type="Proteomes" id="UP001549921">
    <property type="component" value="Unassembled WGS sequence"/>
</dbReference>
<sequence length="341" mass="39069">MTVLPDLQWAPLKIPLERRLQTLACIARISTYLVLEPLCLYLMYKMLYSRFWWAAILYLAWMIYDIEVCHRGSRMFEWVRNWSIWRHYCDYFPIKLVKMAELDPSKNYLFGCFPHGVVSFGAFGAFASNALDFSKTFPGLSVHMVTLRGRFLIPFLRELYLALGGCSSSLESLLYLLNPKKQKGKCVALVVGGSAEILDTEPGQYNVKLKDRKGFVRAALMTGASLVPVLVFGETDLFRPFNFPEGSMMRRWQKWVLRVTGLVPILPIGRGIFQYSFGLLPYRVPLAVVVGAPIEVERNQDPSKEEVDAVHAIFVDKLVELFENEKPKYVPNHENVKLVIN</sequence>
<keyword evidence="6 11" id="KW-0256">Endoplasmic reticulum</keyword>
<dbReference type="GO" id="GO:0006629">
    <property type="term" value="P:lipid metabolic process"/>
    <property type="evidence" value="ECO:0007669"/>
    <property type="project" value="UniProtKB-KW"/>
</dbReference>
<evidence type="ECO:0000256" key="11">
    <source>
        <dbReference type="RuleBase" id="RU367023"/>
    </source>
</evidence>
<evidence type="ECO:0000256" key="2">
    <source>
        <dbReference type="ARBA" id="ARBA00005420"/>
    </source>
</evidence>
<dbReference type="GO" id="GO:0016746">
    <property type="term" value="F:acyltransferase activity"/>
    <property type="evidence" value="ECO:0007669"/>
    <property type="project" value="UniProtKB-KW"/>
</dbReference>
<protein>
    <recommendedName>
        <fullName evidence="11">Acyltransferase</fullName>
        <ecNumber evidence="11">2.3.1.-</ecNumber>
    </recommendedName>
</protein>
<dbReference type="EMBL" id="JBEDNZ010000010">
    <property type="protein sequence ID" value="KAL0833005.1"/>
    <property type="molecule type" value="Genomic_DNA"/>
</dbReference>
<evidence type="ECO:0000256" key="5">
    <source>
        <dbReference type="ARBA" id="ARBA00022692"/>
    </source>
</evidence>
<evidence type="ECO:0000256" key="7">
    <source>
        <dbReference type="ARBA" id="ARBA00022989"/>
    </source>
</evidence>
<organism evidence="12 13">
    <name type="scientific">Loxostege sticticalis</name>
    <name type="common">Beet webworm moth</name>
    <dbReference type="NCBI Taxonomy" id="481309"/>
    <lineage>
        <taxon>Eukaryota</taxon>
        <taxon>Metazoa</taxon>
        <taxon>Ecdysozoa</taxon>
        <taxon>Arthropoda</taxon>
        <taxon>Hexapoda</taxon>
        <taxon>Insecta</taxon>
        <taxon>Pterygota</taxon>
        <taxon>Neoptera</taxon>
        <taxon>Endopterygota</taxon>
        <taxon>Lepidoptera</taxon>
        <taxon>Glossata</taxon>
        <taxon>Ditrysia</taxon>
        <taxon>Pyraloidea</taxon>
        <taxon>Crambidae</taxon>
        <taxon>Pyraustinae</taxon>
        <taxon>Loxostege</taxon>
    </lineage>
</organism>
<keyword evidence="3" id="KW-0444">Lipid biosynthesis</keyword>
<gene>
    <name evidence="12" type="ORF">ABMA28_001125</name>
</gene>
<evidence type="ECO:0000256" key="3">
    <source>
        <dbReference type="ARBA" id="ARBA00022516"/>
    </source>
</evidence>
<dbReference type="AlphaFoldDB" id="A0ABD0T8Q7"/>
<feature type="transmembrane region" description="Helical" evidence="11">
    <location>
        <begin position="20"/>
        <end position="44"/>
    </location>
</feature>